<dbReference type="RefSeq" id="WP_060914712.1">
    <property type="nucleotide sequence ID" value="NZ_KQ959992.1"/>
</dbReference>
<dbReference type="STRING" id="1379.HMPREF3186_01666"/>
<evidence type="ECO:0000313" key="9">
    <source>
        <dbReference type="EMBL" id="KXB57613.1"/>
    </source>
</evidence>
<accession>A0A133ZQC3</accession>
<proteinExistence type="inferred from homology"/>
<keyword evidence="3 7" id="KW-0378">Hydrolase</keyword>
<dbReference type="PATRIC" id="fig|1379.3.peg.1657"/>
<dbReference type="OrthoDB" id="9802364at2"/>
<evidence type="ECO:0000256" key="7">
    <source>
        <dbReference type="RuleBase" id="RU003991"/>
    </source>
</evidence>
<keyword evidence="6" id="KW-0742">SOS response</keyword>
<keyword evidence="5" id="KW-0234">DNA repair</keyword>
<feature type="domain" description="HTH cro/C1-type" evidence="8">
    <location>
        <begin position="9"/>
        <end position="63"/>
    </location>
</feature>
<dbReference type="GO" id="GO:0009432">
    <property type="term" value="P:SOS response"/>
    <property type="evidence" value="ECO:0007669"/>
    <property type="project" value="UniProtKB-KW"/>
</dbReference>
<dbReference type="PANTHER" id="PTHR33516:SF2">
    <property type="entry name" value="LEXA REPRESSOR-RELATED"/>
    <property type="match status" value="1"/>
</dbReference>
<dbReference type="Gene3D" id="1.10.260.40">
    <property type="entry name" value="lambda repressor-like DNA-binding domains"/>
    <property type="match status" value="1"/>
</dbReference>
<evidence type="ECO:0000256" key="6">
    <source>
        <dbReference type="ARBA" id="ARBA00023236"/>
    </source>
</evidence>
<dbReference type="PANTHER" id="PTHR33516">
    <property type="entry name" value="LEXA REPRESSOR"/>
    <property type="match status" value="1"/>
</dbReference>
<dbReference type="GO" id="GO:0016787">
    <property type="term" value="F:hydrolase activity"/>
    <property type="evidence" value="ECO:0007669"/>
    <property type="project" value="UniProtKB-KW"/>
</dbReference>
<dbReference type="InterPro" id="IPR010982">
    <property type="entry name" value="Lambda_DNA-bd_dom_sf"/>
</dbReference>
<dbReference type="GO" id="GO:0003677">
    <property type="term" value="F:DNA binding"/>
    <property type="evidence" value="ECO:0007669"/>
    <property type="project" value="InterPro"/>
</dbReference>
<dbReference type="PRINTS" id="PR00726">
    <property type="entry name" value="LEXASERPTASE"/>
</dbReference>
<dbReference type="Pfam" id="PF01381">
    <property type="entry name" value="HTH_3"/>
    <property type="match status" value="1"/>
</dbReference>
<evidence type="ECO:0000256" key="4">
    <source>
        <dbReference type="ARBA" id="ARBA00022813"/>
    </source>
</evidence>
<evidence type="ECO:0000256" key="3">
    <source>
        <dbReference type="ARBA" id="ARBA00022801"/>
    </source>
</evidence>
<dbReference type="InterPro" id="IPR006197">
    <property type="entry name" value="Peptidase_S24_LexA"/>
</dbReference>
<evidence type="ECO:0000313" key="10">
    <source>
        <dbReference type="Proteomes" id="UP000070355"/>
    </source>
</evidence>
<dbReference type="CDD" id="cd00093">
    <property type="entry name" value="HTH_XRE"/>
    <property type="match status" value="1"/>
</dbReference>
<dbReference type="SMART" id="SM00530">
    <property type="entry name" value="HTH_XRE"/>
    <property type="match status" value="1"/>
</dbReference>
<dbReference type="InterPro" id="IPR039418">
    <property type="entry name" value="LexA-like"/>
</dbReference>
<comment type="similarity">
    <text evidence="1 7">Belongs to the peptidase S24 family.</text>
</comment>
<evidence type="ECO:0000256" key="2">
    <source>
        <dbReference type="ARBA" id="ARBA00022763"/>
    </source>
</evidence>
<evidence type="ECO:0000256" key="5">
    <source>
        <dbReference type="ARBA" id="ARBA00023204"/>
    </source>
</evidence>
<dbReference type="Pfam" id="PF00717">
    <property type="entry name" value="Peptidase_S24"/>
    <property type="match status" value="1"/>
</dbReference>
<dbReference type="InterPro" id="IPR050077">
    <property type="entry name" value="LexA_repressor"/>
</dbReference>
<dbReference type="InterPro" id="IPR015927">
    <property type="entry name" value="Peptidase_S24_S26A/B/C"/>
</dbReference>
<dbReference type="Proteomes" id="UP000070355">
    <property type="component" value="Unassembled WGS sequence"/>
</dbReference>
<dbReference type="InterPro" id="IPR001387">
    <property type="entry name" value="Cro/C1-type_HTH"/>
</dbReference>
<evidence type="ECO:0000259" key="8">
    <source>
        <dbReference type="PROSITE" id="PS50943"/>
    </source>
</evidence>
<gene>
    <name evidence="9" type="ORF">HMPREF3186_01666</name>
</gene>
<dbReference type="SUPFAM" id="SSF51306">
    <property type="entry name" value="LexA/Signal peptidase"/>
    <property type="match status" value="1"/>
</dbReference>
<evidence type="ECO:0000256" key="1">
    <source>
        <dbReference type="ARBA" id="ARBA00007484"/>
    </source>
</evidence>
<dbReference type="Gene3D" id="2.10.109.10">
    <property type="entry name" value="Umud Fragment, subunit A"/>
    <property type="match status" value="1"/>
</dbReference>
<organism evidence="9 10">
    <name type="scientific">Gemella haemolysans</name>
    <dbReference type="NCBI Taxonomy" id="1379"/>
    <lineage>
        <taxon>Bacteria</taxon>
        <taxon>Bacillati</taxon>
        <taxon>Bacillota</taxon>
        <taxon>Bacilli</taxon>
        <taxon>Bacillales</taxon>
        <taxon>Gemellaceae</taxon>
        <taxon>Gemella</taxon>
    </lineage>
</organism>
<dbReference type="GO" id="GO:0006281">
    <property type="term" value="P:DNA repair"/>
    <property type="evidence" value="ECO:0007669"/>
    <property type="project" value="UniProtKB-KW"/>
</dbReference>
<name>A0A133ZQC3_9BACL</name>
<comment type="caution">
    <text evidence="9">The sequence shown here is derived from an EMBL/GenBank/DDBJ whole genome shotgun (WGS) entry which is preliminary data.</text>
</comment>
<dbReference type="PROSITE" id="PS50943">
    <property type="entry name" value="HTH_CROC1"/>
    <property type="match status" value="1"/>
</dbReference>
<dbReference type="SUPFAM" id="SSF47413">
    <property type="entry name" value="lambda repressor-like DNA-binding domains"/>
    <property type="match status" value="1"/>
</dbReference>
<keyword evidence="4 7" id="KW-0068">Autocatalytic cleavage</keyword>
<keyword evidence="2" id="KW-0227">DNA damage</keyword>
<dbReference type="AlphaFoldDB" id="A0A133ZQC3"/>
<sequence length="210" mass="23634">MTTTFSIRFKQCLKEKNIKQAELARSTNITPSSISDWSKGKYTPKRDKLIIIAEYLSVNPEWLVGDCDTMEVNSTDSNVSSAQNFSDDVSKLPILGTICAGDGVYIEEEYDEHIFIDQGMRADFALRVKGDSMIEAGIFDGDLVFIRQQSSVRNGKIAAVRLTDWNEASLKKIFVKNDNVILYPCNPDYEPIVTRNVEIIGECVGVYREL</sequence>
<dbReference type="CDD" id="cd06529">
    <property type="entry name" value="S24_LexA-like"/>
    <property type="match status" value="1"/>
</dbReference>
<dbReference type="EMBL" id="LSDC01000123">
    <property type="protein sequence ID" value="KXB57613.1"/>
    <property type="molecule type" value="Genomic_DNA"/>
</dbReference>
<protein>
    <submittedName>
        <fullName evidence="9">Putative repressor LexA</fullName>
    </submittedName>
</protein>
<dbReference type="InterPro" id="IPR036286">
    <property type="entry name" value="LexA/Signal_pep-like_sf"/>
</dbReference>
<reference evidence="10" key="1">
    <citation type="submission" date="2016-01" db="EMBL/GenBank/DDBJ databases">
        <authorList>
            <person name="Mitreva M."/>
            <person name="Pepin K.H."/>
            <person name="Mihindukulasuriya K.A."/>
            <person name="Fulton R."/>
            <person name="Fronick C."/>
            <person name="O'Laughlin M."/>
            <person name="Miner T."/>
            <person name="Herter B."/>
            <person name="Rosa B.A."/>
            <person name="Cordes M."/>
            <person name="Tomlinson C."/>
            <person name="Wollam A."/>
            <person name="Palsikar V.B."/>
            <person name="Mardis E.R."/>
            <person name="Wilson R.K."/>
        </authorList>
    </citation>
    <scope>NUCLEOTIDE SEQUENCE [LARGE SCALE GENOMIC DNA]</scope>
    <source>
        <strain evidence="10">DNF01167</strain>
    </source>
</reference>
<dbReference type="GO" id="GO:0006355">
    <property type="term" value="P:regulation of DNA-templated transcription"/>
    <property type="evidence" value="ECO:0007669"/>
    <property type="project" value="InterPro"/>
</dbReference>